<sequence length="121" mass="14008">MIRSISMTRNFSIASCSNESLRMTGTRALCRPKDQKAPWRASYTTNIWIQQQRSSLSGQSIGCASMLRKSATLARDGGSCIPFTIAWWDSWHRDHCHKSVRYQVRCPWRPELFPCLAWRAR</sequence>
<reference evidence="1 2" key="1">
    <citation type="journal article" date="2004" name="Nature">
        <title>Genome sequence of the ultrasmall unicellular red alga Cyanidioschyzon merolae 10D.</title>
        <authorList>
            <person name="Matsuzaki M."/>
            <person name="Misumi O."/>
            <person name="Shin-i T."/>
            <person name="Maruyama S."/>
            <person name="Takahara M."/>
            <person name="Miyagishima S."/>
            <person name="Mori T."/>
            <person name="Nishida K."/>
            <person name="Yagisawa F."/>
            <person name="Nishida K."/>
            <person name="Yoshida Y."/>
            <person name="Nishimura Y."/>
            <person name="Nakao S."/>
            <person name="Kobayashi T."/>
            <person name="Momoyama Y."/>
            <person name="Higashiyama T."/>
            <person name="Minoda A."/>
            <person name="Sano M."/>
            <person name="Nomoto H."/>
            <person name="Oishi K."/>
            <person name="Hayashi H."/>
            <person name="Ohta F."/>
            <person name="Nishizaka S."/>
            <person name="Haga S."/>
            <person name="Miura S."/>
            <person name="Morishita T."/>
            <person name="Kabeya Y."/>
            <person name="Terasawa K."/>
            <person name="Suzuki Y."/>
            <person name="Ishii Y."/>
            <person name="Asakawa S."/>
            <person name="Takano H."/>
            <person name="Ohta N."/>
            <person name="Kuroiwa H."/>
            <person name="Tanaka K."/>
            <person name="Shimizu N."/>
            <person name="Sugano S."/>
            <person name="Sato N."/>
            <person name="Nozaki H."/>
            <person name="Ogasawara N."/>
            <person name="Kohara Y."/>
            <person name="Kuroiwa T."/>
        </authorList>
    </citation>
    <scope>NUCLEOTIDE SEQUENCE [LARGE SCALE GENOMIC DNA]</scope>
    <source>
        <strain evidence="1 2">10D</strain>
    </source>
</reference>
<evidence type="ECO:0000313" key="2">
    <source>
        <dbReference type="Proteomes" id="UP000007014"/>
    </source>
</evidence>
<reference evidence="1 2" key="2">
    <citation type="journal article" date="2007" name="BMC Biol.">
        <title>A 100%-complete sequence reveals unusually simple genomic features in the hot-spring red alga Cyanidioschyzon merolae.</title>
        <authorList>
            <person name="Nozaki H."/>
            <person name="Takano H."/>
            <person name="Misumi O."/>
            <person name="Terasawa K."/>
            <person name="Matsuzaki M."/>
            <person name="Maruyama S."/>
            <person name="Nishida K."/>
            <person name="Yagisawa F."/>
            <person name="Yoshida Y."/>
            <person name="Fujiwara T."/>
            <person name="Takio S."/>
            <person name="Tamura K."/>
            <person name="Chung S.J."/>
            <person name="Nakamura S."/>
            <person name="Kuroiwa H."/>
            <person name="Tanaka K."/>
            <person name="Sato N."/>
            <person name="Kuroiwa T."/>
        </authorList>
    </citation>
    <scope>NUCLEOTIDE SEQUENCE [LARGE SCALE GENOMIC DNA]</scope>
    <source>
        <strain evidence="1 2">10D</strain>
    </source>
</reference>
<name>M1VEM5_CYAM1</name>
<dbReference type="RefSeq" id="XP_005537388.1">
    <property type="nucleotide sequence ID" value="XM_005537331.1"/>
</dbReference>
<dbReference type="HOGENOM" id="CLU_2041387_0_0_1"/>
<dbReference type="AlphaFoldDB" id="M1VEM5"/>
<protein>
    <submittedName>
        <fullName evidence="1">Uncharacterized protein</fullName>
    </submittedName>
</protein>
<dbReference type="Gramene" id="CMN271CT">
    <property type="protein sequence ID" value="CMN271CT"/>
    <property type="gene ID" value="CMN271C"/>
</dbReference>
<gene>
    <name evidence="1" type="ORF">CYME_CMN271C</name>
</gene>
<dbReference type="EMBL" id="AP006496">
    <property type="protein sequence ID" value="BAM81352.1"/>
    <property type="molecule type" value="Genomic_DNA"/>
</dbReference>
<accession>M1VEM5</accession>
<dbReference type="Proteomes" id="UP000007014">
    <property type="component" value="Chromosome 14"/>
</dbReference>
<proteinExistence type="predicted"/>
<dbReference type="KEGG" id="cme:CYME_CMN271C"/>
<evidence type="ECO:0000313" key="1">
    <source>
        <dbReference type="EMBL" id="BAM81352.1"/>
    </source>
</evidence>
<dbReference type="GeneID" id="16995230"/>
<keyword evidence="2" id="KW-1185">Reference proteome</keyword>
<organism evidence="1 2">
    <name type="scientific">Cyanidioschyzon merolae (strain NIES-3377 / 10D)</name>
    <name type="common">Unicellular red alga</name>
    <dbReference type="NCBI Taxonomy" id="280699"/>
    <lineage>
        <taxon>Eukaryota</taxon>
        <taxon>Rhodophyta</taxon>
        <taxon>Bangiophyceae</taxon>
        <taxon>Cyanidiales</taxon>
        <taxon>Cyanidiaceae</taxon>
        <taxon>Cyanidioschyzon</taxon>
    </lineage>
</organism>